<evidence type="ECO:0000313" key="2">
    <source>
        <dbReference type="Proteomes" id="UP000252519"/>
    </source>
</evidence>
<dbReference type="Proteomes" id="UP000252519">
    <property type="component" value="Unassembled WGS sequence"/>
</dbReference>
<evidence type="ECO:0000313" key="1">
    <source>
        <dbReference type="EMBL" id="RCN49877.1"/>
    </source>
</evidence>
<name>A0A368H3P7_ANCCA</name>
<dbReference type="EMBL" id="JOJR01000029">
    <property type="protein sequence ID" value="RCN49877.1"/>
    <property type="molecule type" value="Genomic_DNA"/>
</dbReference>
<dbReference type="AlphaFoldDB" id="A0A368H3P7"/>
<proteinExistence type="predicted"/>
<protein>
    <submittedName>
        <fullName evidence="1">Uncharacterized protein</fullName>
    </submittedName>
</protein>
<comment type="caution">
    <text evidence="1">The sequence shown here is derived from an EMBL/GenBank/DDBJ whole genome shotgun (WGS) entry which is preliminary data.</text>
</comment>
<organism evidence="1 2">
    <name type="scientific">Ancylostoma caninum</name>
    <name type="common">Dog hookworm</name>
    <dbReference type="NCBI Taxonomy" id="29170"/>
    <lineage>
        <taxon>Eukaryota</taxon>
        <taxon>Metazoa</taxon>
        <taxon>Ecdysozoa</taxon>
        <taxon>Nematoda</taxon>
        <taxon>Chromadorea</taxon>
        <taxon>Rhabditida</taxon>
        <taxon>Rhabditina</taxon>
        <taxon>Rhabditomorpha</taxon>
        <taxon>Strongyloidea</taxon>
        <taxon>Ancylostomatidae</taxon>
        <taxon>Ancylostomatinae</taxon>
        <taxon>Ancylostoma</taxon>
    </lineage>
</organism>
<gene>
    <name evidence="1" type="ORF">ANCCAN_04123</name>
</gene>
<keyword evidence="2" id="KW-1185">Reference proteome</keyword>
<reference evidence="1 2" key="1">
    <citation type="submission" date="2014-10" db="EMBL/GenBank/DDBJ databases">
        <title>Draft genome of the hookworm Ancylostoma caninum.</title>
        <authorList>
            <person name="Mitreva M."/>
        </authorList>
    </citation>
    <scope>NUCLEOTIDE SEQUENCE [LARGE SCALE GENOMIC DNA]</scope>
    <source>
        <strain evidence="1 2">Baltimore</strain>
    </source>
</reference>
<sequence length="88" mass="10343">MHSKGSVLLISYYRRTMRRPDGWHCRKIELMLIRVTKRRLSIKDEEPRDLLQLAHLYTNNNAVGLASHVRATFGSWHENGWGNDFFSS</sequence>
<accession>A0A368H3P7</accession>